<dbReference type="AlphaFoldDB" id="A0A6N3E681"/>
<evidence type="ECO:0000256" key="5">
    <source>
        <dbReference type="ARBA" id="ARBA00022989"/>
    </source>
</evidence>
<dbReference type="FunFam" id="1.20.1510.10:FF:000006">
    <property type="entry name" value="Divalent cation efflux transporter"/>
    <property type="match status" value="1"/>
</dbReference>
<keyword evidence="4 7" id="KW-0812">Transmembrane</keyword>
<keyword evidence="3" id="KW-0813">Transport</keyword>
<dbReference type="InterPro" id="IPR036837">
    <property type="entry name" value="Cation_efflux_CTD_sf"/>
</dbReference>
<keyword evidence="6 7" id="KW-0472">Membrane</keyword>
<dbReference type="InterPro" id="IPR002524">
    <property type="entry name" value="Cation_efflux"/>
</dbReference>
<dbReference type="Pfam" id="PF01545">
    <property type="entry name" value="Cation_efflux"/>
    <property type="match status" value="1"/>
</dbReference>
<dbReference type="InterPro" id="IPR027469">
    <property type="entry name" value="Cation_efflux_TMD_sf"/>
</dbReference>
<dbReference type="EMBL" id="CACRUE010000033">
    <property type="protein sequence ID" value="VYU35374.1"/>
    <property type="molecule type" value="Genomic_DNA"/>
</dbReference>
<feature type="transmembrane region" description="Helical" evidence="7">
    <location>
        <begin position="12"/>
        <end position="37"/>
    </location>
</feature>
<evidence type="ECO:0000256" key="2">
    <source>
        <dbReference type="ARBA" id="ARBA00008114"/>
    </source>
</evidence>
<evidence type="ECO:0000259" key="8">
    <source>
        <dbReference type="Pfam" id="PF01545"/>
    </source>
</evidence>
<dbReference type="InterPro" id="IPR050291">
    <property type="entry name" value="CDF_Transporter"/>
</dbReference>
<dbReference type="Gene3D" id="1.20.1510.10">
    <property type="entry name" value="Cation efflux protein transmembrane domain"/>
    <property type="match status" value="1"/>
</dbReference>
<dbReference type="Gene3D" id="3.30.70.1350">
    <property type="entry name" value="Cation efflux protein, cytoplasmic domain"/>
    <property type="match status" value="1"/>
</dbReference>
<evidence type="ECO:0000313" key="9">
    <source>
        <dbReference type="EMBL" id="VYU35374.1"/>
    </source>
</evidence>
<feature type="domain" description="Cation efflux protein transmembrane" evidence="8">
    <location>
        <begin position="14"/>
        <end position="205"/>
    </location>
</feature>
<feature type="transmembrane region" description="Helical" evidence="7">
    <location>
        <begin position="75"/>
        <end position="95"/>
    </location>
</feature>
<dbReference type="NCBIfam" id="TIGR01297">
    <property type="entry name" value="CDF"/>
    <property type="match status" value="1"/>
</dbReference>
<dbReference type="SUPFAM" id="SSF161111">
    <property type="entry name" value="Cation efflux protein transmembrane domain-like"/>
    <property type="match status" value="1"/>
</dbReference>
<dbReference type="GO" id="GO:0008324">
    <property type="term" value="F:monoatomic cation transmembrane transporter activity"/>
    <property type="evidence" value="ECO:0007669"/>
    <property type="project" value="InterPro"/>
</dbReference>
<comment type="similarity">
    <text evidence="2">Belongs to the cation diffusion facilitator (CDF) transporter (TC 2.A.4) family.</text>
</comment>
<organism evidence="9">
    <name type="scientific">Intestinibacter bartlettii</name>
    <dbReference type="NCBI Taxonomy" id="261299"/>
    <lineage>
        <taxon>Bacteria</taxon>
        <taxon>Bacillati</taxon>
        <taxon>Bacillota</taxon>
        <taxon>Clostridia</taxon>
        <taxon>Peptostreptococcales</taxon>
        <taxon>Peptostreptococcaceae</taxon>
        <taxon>Intestinibacter</taxon>
    </lineage>
</organism>
<proteinExistence type="inferred from homology"/>
<dbReference type="InterPro" id="IPR058533">
    <property type="entry name" value="Cation_efflux_TM"/>
</dbReference>
<accession>A0A6N3E681</accession>
<gene>
    <name evidence="9" type="ORF">IBLFYP30_02441</name>
</gene>
<dbReference type="PANTHER" id="PTHR43840:SF50">
    <property type="entry name" value="MANGANESE EFFLUX SYSTEM PROTEIN MNES"/>
    <property type="match status" value="1"/>
</dbReference>
<evidence type="ECO:0000256" key="4">
    <source>
        <dbReference type="ARBA" id="ARBA00022692"/>
    </source>
</evidence>
<sequence length="367" mass="40999">MKGNREKQIINISILGIIANLILAGVKIIIGVMSGSIAITSDAVNNLTDSSTALITIIGTKLAQKKPDKNHPFGFGRVEYLTSMIIGIIVLVTGFEMGLSSIKGIFNPSAVDYSWVILIVLFITVIVKTFLAAYIEKQGRKLNSGALIASGKEAKNDVLISVVTIISALVYMFTRLSIDSYAGLFISIFILKTGFEVLKDTINKILGEKIDSEVKDKIFEILQSSESILGVHDLILNNYGPNTNIGSINIEMDYKKTVGEIYPEIHKLQMKIYQETHVYLIFGIYGVDNTSEITKEVWRILKDFKQSEPHCIGWHGVVIDEKDKRIFCDVVLDFSCNRSEIKSRLEKIIKDRFKEYTIVVIVDSEFS</sequence>
<protein>
    <submittedName>
        <fullName evidence="9">Putative cation efflux system protein/MT2084</fullName>
    </submittedName>
</protein>
<feature type="transmembrane region" description="Helical" evidence="7">
    <location>
        <begin position="115"/>
        <end position="135"/>
    </location>
</feature>
<dbReference type="PANTHER" id="PTHR43840">
    <property type="entry name" value="MITOCHONDRIAL METAL TRANSPORTER 1-RELATED"/>
    <property type="match status" value="1"/>
</dbReference>
<dbReference type="RefSeq" id="WP_024062057.1">
    <property type="nucleotide sequence ID" value="NZ_CACRUE010000033.1"/>
</dbReference>
<name>A0A6N3E681_9FIRM</name>
<reference evidence="9" key="1">
    <citation type="submission" date="2019-11" db="EMBL/GenBank/DDBJ databases">
        <authorList>
            <person name="Feng L."/>
        </authorList>
    </citation>
    <scope>NUCLEOTIDE SEQUENCE</scope>
    <source>
        <strain evidence="9">IbartlettiiLFYP30</strain>
    </source>
</reference>
<comment type="subcellular location">
    <subcellularLocation>
        <location evidence="1">Membrane</location>
        <topology evidence="1">Multi-pass membrane protein</topology>
    </subcellularLocation>
</comment>
<dbReference type="GO" id="GO:0016020">
    <property type="term" value="C:membrane"/>
    <property type="evidence" value="ECO:0007669"/>
    <property type="project" value="UniProtKB-SubCell"/>
</dbReference>
<keyword evidence="5 7" id="KW-1133">Transmembrane helix</keyword>
<evidence type="ECO:0000256" key="7">
    <source>
        <dbReference type="SAM" id="Phobius"/>
    </source>
</evidence>
<evidence type="ECO:0000256" key="1">
    <source>
        <dbReference type="ARBA" id="ARBA00004141"/>
    </source>
</evidence>
<dbReference type="SUPFAM" id="SSF160240">
    <property type="entry name" value="Cation efflux protein cytoplasmic domain-like"/>
    <property type="match status" value="1"/>
</dbReference>
<evidence type="ECO:0000256" key="3">
    <source>
        <dbReference type="ARBA" id="ARBA00022448"/>
    </source>
</evidence>
<evidence type="ECO:0000256" key="6">
    <source>
        <dbReference type="ARBA" id="ARBA00023136"/>
    </source>
</evidence>